<protein>
    <submittedName>
        <fullName evidence="2">Uncharacterized protein</fullName>
    </submittedName>
</protein>
<proteinExistence type="predicted"/>
<gene>
    <name evidence="2" type="ORF">GGQ63_002277</name>
</gene>
<organism evidence="2 3">
    <name type="scientific">Prosthecomicrobium pneumaticum</name>
    <dbReference type="NCBI Taxonomy" id="81895"/>
    <lineage>
        <taxon>Bacteria</taxon>
        <taxon>Pseudomonadati</taxon>
        <taxon>Pseudomonadota</taxon>
        <taxon>Alphaproteobacteria</taxon>
        <taxon>Hyphomicrobiales</taxon>
        <taxon>Kaistiaceae</taxon>
        <taxon>Prosthecomicrobium</taxon>
    </lineage>
</organism>
<feature type="compositionally biased region" description="Basic and acidic residues" evidence="1">
    <location>
        <begin position="1"/>
        <end position="24"/>
    </location>
</feature>
<reference evidence="2 3" key="1">
    <citation type="submission" date="2020-08" db="EMBL/GenBank/DDBJ databases">
        <title>Genomic Encyclopedia of Type Strains, Phase IV (KMG-IV): sequencing the most valuable type-strain genomes for metagenomic binning, comparative biology and taxonomic classification.</title>
        <authorList>
            <person name="Goeker M."/>
        </authorList>
    </citation>
    <scope>NUCLEOTIDE SEQUENCE [LARGE SCALE GENOMIC DNA]</scope>
    <source>
        <strain evidence="2 3">DSM 16268</strain>
    </source>
</reference>
<evidence type="ECO:0000313" key="2">
    <source>
        <dbReference type="EMBL" id="MBB5753211.1"/>
    </source>
</evidence>
<accession>A0A7W9FM80</accession>
<dbReference type="RefSeq" id="WP_183855807.1">
    <property type="nucleotide sequence ID" value="NZ_JACHOO010000004.1"/>
</dbReference>
<dbReference type="EMBL" id="JACHOO010000004">
    <property type="protein sequence ID" value="MBB5753211.1"/>
    <property type="molecule type" value="Genomic_DNA"/>
</dbReference>
<keyword evidence="3" id="KW-1185">Reference proteome</keyword>
<feature type="region of interest" description="Disordered" evidence="1">
    <location>
        <begin position="1"/>
        <end position="61"/>
    </location>
</feature>
<feature type="compositionally biased region" description="Acidic residues" evidence="1">
    <location>
        <begin position="50"/>
        <end position="61"/>
    </location>
</feature>
<evidence type="ECO:0000256" key="1">
    <source>
        <dbReference type="SAM" id="MobiDB-lite"/>
    </source>
</evidence>
<dbReference type="Proteomes" id="UP000523821">
    <property type="component" value="Unassembled WGS sequence"/>
</dbReference>
<evidence type="ECO:0000313" key="3">
    <source>
        <dbReference type="Proteomes" id="UP000523821"/>
    </source>
</evidence>
<comment type="caution">
    <text evidence="2">The sequence shown here is derived from an EMBL/GenBank/DDBJ whole genome shotgun (WGS) entry which is preliminary data.</text>
</comment>
<sequence>MPHDPRKPADDHLPMPPEVDERANRAMGPHIFDTDGLPDDVARDVPAAEQDAEEREEEERD</sequence>
<dbReference type="AlphaFoldDB" id="A0A7W9FM80"/>
<name>A0A7W9FM80_9HYPH</name>